<organism evidence="12 13">
    <name type="scientific">Ailuropoda melanoleuca</name>
    <name type="common">Giant panda</name>
    <dbReference type="NCBI Taxonomy" id="9646"/>
    <lineage>
        <taxon>Eukaryota</taxon>
        <taxon>Metazoa</taxon>
        <taxon>Chordata</taxon>
        <taxon>Craniata</taxon>
        <taxon>Vertebrata</taxon>
        <taxon>Euteleostomi</taxon>
        <taxon>Mammalia</taxon>
        <taxon>Eutheria</taxon>
        <taxon>Laurasiatheria</taxon>
        <taxon>Carnivora</taxon>
        <taxon>Caniformia</taxon>
        <taxon>Ursidae</taxon>
        <taxon>Ailuropoda</taxon>
    </lineage>
</organism>
<keyword evidence="8" id="KW-0342">GTP-binding</keyword>
<dbReference type="GO" id="GO:0005525">
    <property type="term" value="F:GTP binding"/>
    <property type="evidence" value="ECO:0007669"/>
    <property type="project" value="UniProtKB-KW"/>
</dbReference>
<accession>A0A7N5JWN4</accession>
<feature type="domain" description="Tubulin/FtsZ 2-layer sandwich" evidence="11">
    <location>
        <begin position="105"/>
        <end position="250"/>
    </location>
</feature>
<evidence type="ECO:0000256" key="7">
    <source>
        <dbReference type="ARBA" id="ARBA00022801"/>
    </source>
</evidence>
<dbReference type="PRINTS" id="PR01161">
    <property type="entry name" value="TUBULIN"/>
</dbReference>
<evidence type="ECO:0000313" key="13">
    <source>
        <dbReference type="Proteomes" id="UP000008912"/>
    </source>
</evidence>
<dbReference type="FunFam" id="3.30.1330.20:FF:000001">
    <property type="entry name" value="Tubulin alpha chain"/>
    <property type="match status" value="1"/>
</dbReference>
<keyword evidence="6" id="KW-0547">Nucleotide-binding</keyword>
<reference evidence="12" key="3">
    <citation type="submission" date="2025-09" db="UniProtKB">
        <authorList>
            <consortium name="Ensembl"/>
        </authorList>
    </citation>
    <scope>IDENTIFICATION</scope>
</reference>
<evidence type="ECO:0000256" key="4">
    <source>
        <dbReference type="ARBA" id="ARBA00022490"/>
    </source>
</evidence>
<dbReference type="InterPro" id="IPR018316">
    <property type="entry name" value="Tubulin/FtsZ_2-layer-sand-dom"/>
</dbReference>
<comment type="catalytic activity">
    <reaction evidence="10">
        <text>GTP + H2O = GDP + phosphate + H(+)</text>
        <dbReference type="Rhea" id="RHEA:19669"/>
        <dbReference type="ChEBI" id="CHEBI:15377"/>
        <dbReference type="ChEBI" id="CHEBI:15378"/>
        <dbReference type="ChEBI" id="CHEBI:37565"/>
        <dbReference type="ChEBI" id="CHEBI:43474"/>
        <dbReference type="ChEBI" id="CHEBI:58189"/>
    </reaction>
    <physiologicalReaction direction="left-to-right" evidence="10">
        <dbReference type="Rhea" id="RHEA:19670"/>
    </physiologicalReaction>
</comment>
<dbReference type="InParanoid" id="A0A7N5JWN4"/>
<dbReference type="SUPFAM" id="SSF52490">
    <property type="entry name" value="Tubulin nucleotide-binding domain-like"/>
    <property type="match status" value="1"/>
</dbReference>
<keyword evidence="4" id="KW-0963">Cytoplasm</keyword>
<evidence type="ECO:0000256" key="6">
    <source>
        <dbReference type="ARBA" id="ARBA00022741"/>
    </source>
</evidence>
<dbReference type="InterPro" id="IPR037103">
    <property type="entry name" value="Tubulin/FtsZ-like_C"/>
</dbReference>
<dbReference type="Proteomes" id="UP000008912">
    <property type="component" value="Unassembled WGS sequence"/>
</dbReference>
<evidence type="ECO:0000256" key="8">
    <source>
        <dbReference type="ARBA" id="ARBA00023134"/>
    </source>
</evidence>
<comment type="subcellular location">
    <subcellularLocation>
        <location evidence="2">Cytoplasm</location>
        <location evidence="2">Cytoskeleton</location>
    </subcellularLocation>
</comment>
<evidence type="ECO:0000259" key="11">
    <source>
        <dbReference type="SMART" id="SM00865"/>
    </source>
</evidence>
<reference evidence="12 13" key="1">
    <citation type="journal article" date="2010" name="Nature">
        <title>The sequence and de novo assembly of the giant panda genome.</title>
        <authorList>
            <person name="Li R."/>
            <person name="Fan W."/>
            <person name="Tian G."/>
            <person name="Zhu H."/>
            <person name="He L."/>
            <person name="Cai J."/>
            <person name="Huang Q."/>
            <person name="Cai Q."/>
            <person name="Li B."/>
            <person name="Bai Y."/>
            <person name="Zhang Z."/>
            <person name="Zhang Y."/>
            <person name="Wang W."/>
            <person name="Li J."/>
            <person name="Wei F."/>
            <person name="Li H."/>
            <person name="Jian M."/>
            <person name="Li J."/>
            <person name="Zhang Z."/>
            <person name="Nielsen R."/>
            <person name="Li D."/>
            <person name="Gu W."/>
            <person name="Yang Z."/>
            <person name="Xuan Z."/>
            <person name="Ryder O.A."/>
            <person name="Leung F.C."/>
            <person name="Zhou Y."/>
            <person name="Cao J."/>
            <person name="Sun X."/>
            <person name="Fu Y."/>
            <person name="Fang X."/>
            <person name="Guo X."/>
            <person name="Wang B."/>
            <person name="Hou R."/>
            <person name="Shen F."/>
            <person name="Mu B."/>
            <person name="Ni P."/>
            <person name="Lin R."/>
            <person name="Qian W."/>
            <person name="Wang G."/>
            <person name="Yu C."/>
            <person name="Nie W."/>
            <person name="Wang J."/>
            <person name="Wu Z."/>
            <person name="Liang H."/>
            <person name="Min J."/>
            <person name="Wu Q."/>
            <person name="Cheng S."/>
            <person name="Ruan J."/>
            <person name="Wang M."/>
            <person name="Shi Z."/>
            <person name="Wen M."/>
            <person name="Liu B."/>
            <person name="Ren X."/>
            <person name="Zheng H."/>
            <person name="Dong D."/>
            <person name="Cook K."/>
            <person name="Shan G."/>
            <person name="Zhang H."/>
            <person name="Kosiol C."/>
            <person name="Xie X."/>
            <person name="Lu Z."/>
            <person name="Zheng H."/>
            <person name="Li Y."/>
            <person name="Steiner C.C."/>
            <person name="Lam T.T."/>
            <person name="Lin S."/>
            <person name="Zhang Q."/>
            <person name="Li G."/>
            <person name="Tian J."/>
            <person name="Gong T."/>
            <person name="Liu H."/>
            <person name="Zhang D."/>
            <person name="Fang L."/>
            <person name="Ye C."/>
            <person name="Zhang J."/>
            <person name="Hu W."/>
            <person name="Xu A."/>
            <person name="Ren Y."/>
            <person name="Zhang G."/>
            <person name="Bruford M.W."/>
            <person name="Li Q."/>
            <person name="Ma L."/>
            <person name="Guo Y."/>
            <person name="An N."/>
            <person name="Hu Y."/>
            <person name="Zheng Y."/>
            <person name="Shi Y."/>
            <person name="Li Z."/>
            <person name="Liu Q."/>
            <person name="Chen Y."/>
            <person name="Zhao J."/>
            <person name="Qu N."/>
            <person name="Zhao S."/>
            <person name="Tian F."/>
            <person name="Wang X."/>
            <person name="Wang H."/>
            <person name="Xu L."/>
            <person name="Liu X."/>
            <person name="Vinar T."/>
            <person name="Wang Y."/>
            <person name="Lam T.W."/>
            <person name="Yiu S.M."/>
            <person name="Liu S."/>
            <person name="Zhang H."/>
            <person name="Li D."/>
            <person name="Huang Y."/>
            <person name="Wang X."/>
            <person name="Yang G."/>
            <person name="Jiang Z."/>
            <person name="Wang J."/>
            <person name="Qin N."/>
            <person name="Li L."/>
            <person name="Li J."/>
            <person name="Bolund L."/>
            <person name="Kristiansen K."/>
            <person name="Wong G.K."/>
            <person name="Olson M."/>
            <person name="Zhang X."/>
            <person name="Li S."/>
            <person name="Yang H."/>
            <person name="Wang J."/>
            <person name="Wang J."/>
        </authorList>
    </citation>
    <scope>NUCLEOTIDE SEQUENCE [LARGE SCALE GENOMIC DNA]</scope>
</reference>
<dbReference type="PANTHER" id="PTHR11588">
    <property type="entry name" value="TUBULIN"/>
    <property type="match status" value="1"/>
</dbReference>
<evidence type="ECO:0000313" key="12">
    <source>
        <dbReference type="Ensembl" id="ENSAMEP00000031551.1"/>
    </source>
</evidence>
<dbReference type="GO" id="GO:0005874">
    <property type="term" value="C:microtubule"/>
    <property type="evidence" value="ECO:0007669"/>
    <property type="project" value="UniProtKB-KW"/>
</dbReference>
<dbReference type="InterPro" id="IPR008280">
    <property type="entry name" value="Tub_FtsZ_C"/>
</dbReference>
<dbReference type="GO" id="GO:0016787">
    <property type="term" value="F:hydrolase activity"/>
    <property type="evidence" value="ECO:0007669"/>
    <property type="project" value="UniProtKB-KW"/>
</dbReference>
<evidence type="ECO:0000256" key="9">
    <source>
        <dbReference type="ARBA" id="ARBA00023212"/>
    </source>
</evidence>
<dbReference type="Pfam" id="PF00091">
    <property type="entry name" value="Tubulin"/>
    <property type="match status" value="1"/>
</dbReference>
<name>A0A7N5JWN4_AILME</name>
<protein>
    <recommendedName>
        <fullName evidence="11">Tubulin/FtsZ 2-layer sandwich domain-containing protein</fullName>
    </recommendedName>
</protein>
<dbReference type="Gene3D" id="3.40.50.1440">
    <property type="entry name" value="Tubulin/FtsZ, GTPase domain"/>
    <property type="match status" value="1"/>
</dbReference>
<dbReference type="Ensembl" id="ENSAMET00000035460.1">
    <property type="protein sequence ID" value="ENSAMEP00000031551.1"/>
    <property type="gene ID" value="ENSAMEG00000024425.1"/>
</dbReference>
<evidence type="ECO:0000256" key="2">
    <source>
        <dbReference type="ARBA" id="ARBA00004245"/>
    </source>
</evidence>
<keyword evidence="13" id="KW-1185">Reference proteome</keyword>
<comment type="cofactor">
    <cofactor evidence="1">
        <name>Mg(2+)</name>
        <dbReference type="ChEBI" id="CHEBI:18420"/>
    </cofactor>
</comment>
<dbReference type="PRINTS" id="PR01162">
    <property type="entry name" value="ALPHATUBULIN"/>
</dbReference>
<keyword evidence="7" id="KW-0378">Hydrolase</keyword>
<evidence type="ECO:0000256" key="1">
    <source>
        <dbReference type="ARBA" id="ARBA00001946"/>
    </source>
</evidence>
<reference evidence="12" key="2">
    <citation type="submission" date="2025-08" db="UniProtKB">
        <authorList>
            <consortium name="Ensembl"/>
        </authorList>
    </citation>
    <scope>IDENTIFICATION</scope>
</reference>
<dbReference type="AlphaFoldDB" id="A0A7N5JWN4"/>
<dbReference type="InterPro" id="IPR036525">
    <property type="entry name" value="Tubulin/FtsZ_GTPase_sf"/>
</dbReference>
<comment type="similarity">
    <text evidence="3">Belongs to the tubulin family.</text>
</comment>
<dbReference type="GeneTree" id="ENSGT00950000182825"/>
<dbReference type="Gene3D" id="3.30.1330.20">
    <property type="entry name" value="Tubulin/FtsZ, C-terminal domain"/>
    <property type="match status" value="1"/>
</dbReference>
<evidence type="ECO:0000256" key="5">
    <source>
        <dbReference type="ARBA" id="ARBA00022701"/>
    </source>
</evidence>
<dbReference type="InterPro" id="IPR003008">
    <property type="entry name" value="Tubulin_FtsZ_GTPase"/>
</dbReference>
<evidence type="ECO:0000256" key="10">
    <source>
        <dbReference type="ARBA" id="ARBA00049117"/>
    </source>
</evidence>
<evidence type="ECO:0000256" key="3">
    <source>
        <dbReference type="ARBA" id="ARBA00009636"/>
    </source>
</evidence>
<sequence length="298" mass="33601">MHECISIHVGQAGVQIGNACWELYCLEHGIQPDGQMPSDKTIGGGDDSFNTFFSETDLEPTVIDEVPTGTYRQFFHPEQLITGKEDAANNYARGHYTIGKEIIDLILDQIQKLTNLVPYPCIHFPLATYAPVISAEKAYHEQLSVAEITNACFEPANQMVKCDPRHGKYMACCLLYRGDVVPKDVNATIATIKTKRSIQFVDWCPTGFKVGINYQPPTVVPGGDLAKVQRAVCVLSNTTAIAEARARLDHKTWLPLRRIMRRLVWILLKERVKKKERNTDYHSFQPCSMSHSELKLQH</sequence>
<dbReference type="SMART" id="SM00865">
    <property type="entry name" value="Tubulin_C"/>
    <property type="match status" value="1"/>
</dbReference>
<dbReference type="GO" id="GO:0005200">
    <property type="term" value="F:structural constituent of cytoskeleton"/>
    <property type="evidence" value="ECO:0007669"/>
    <property type="project" value="InterPro"/>
</dbReference>
<dbReference type="SUPFAM" id="SSF55307">
    <property type="entry name" value="Tubulin C-terminal domain-like"/>
    <property type="match status" value="1"/>
</dbReference>
<keyword evidence="9" id="KW-0206">Cytoskeleton</keyword>
<dbReference type="InterPro" id="IPR002452">
    <property type="entry name" value="Alpha_tubulin"/>
</dbReference>
<dbReference type="Pfam" id="PF03953">
    <property type="entry name" value="Tubulin_C"/>
    <property type="match status" value="1"/>
</dbReference>
<proteinExistence type="inferred from homology"/>
<dbReference type="InterPro" id="IPR000217">
    <property type="entry name" value="Tubulin"/>
</dbReference>
<keyword evidence="5" id="KW-0493">Microtubule</keyword>
<dbReference type="GO" id="GO:0007017">
    <property type="term" value="P:microtubule-based process"/>
    <property type="evidence" value="ECO:0007669"/>
    <property type="project" value="InterPro"/>
</dbReference>